<dbReference type="Proteomes" id="UP000244855">
    <property type="component" value="Unassembled WGS sequence"/>
</dbReference>
<evidence type="ECO:0000313" key="3">
    <source>
        <dbReference type="Proteomes" id="UP000244855"/>
    </source>
</evidence>
<accession>A0A2V1DDS8</accession>
<name>A0A2V1DDS8_9PLEO</name>
<reference evidence="2 3" key="1">
    <citation type="journal article" date="2018" name="Sci. Rep.">
        <title>Comparative genomics provides insights into the lifestyle and reveals functional heterogeneity of dark septate endophytic fungi.</title>
        <authorList>
            <person name="Knapp D.G."/>
            <person name="Nemeth J.B."/>
            <person name="Barry K."/>
            <person name="Hainaut M."/>
            <person name="Henrissat B."/>
            <person name="Johnson J."/>
            <person name="Kuo A."/>
            <person name="Lim J.H.P."/>
            <person name="Lipzen A."/>
            <person name="Nolan M."/>
            <person name="Ohm R.A."/>
            <person name="Tamas L."/>
            <person name="Grigoriev I.V."/>
            <person name="Spatafora J.W."/>
            <person name="Nagy L.G."/>
            <person name="Kovacs G.M."/>
        </authorList>
    </citation>
    <scope>NUCLEOTIDE SEQUENCE [LARGE SCALE GENOMIC DNA]</scope>
    <source>
        <strain evidence="2 3">DSE2036</strain>
    </source>
</reference>
<evidence type="ECO:0000313" key="2">
    <source>
        <dbReference type="EMBL" id="PVH95264.1"/>
    </source>
</evidence>
<sequence length="216" mass="24560">MYMICAQVRARPMRHVSSGKVLRLREIDCITAWIGWDGVARVFDELVMARGEQSLAEYYWMDSCSHTSGDERYALPVLDCRMSRHGDQLPAYIEHCHPWAQPGRDSTRWYRIYSWQASPNSSINAVQNSRWARATWSRWALTRTRDPRDWFGHEQFPVTLAQPMAGGEGCFWAGRAGRAGWSASKPGLKMSAAEARFGTRDRQGLSQGTAADIMDP</sequence>
<evidence type="ECO:0000256" key="1">
    <source>
        <dbReference type="SAM" id="MobiDB-lite"/>
    </source>
</evidence>
<keyword evidence="3" id="KW-1185">Reference proteome</keyword>
<dbReference type="EMBL" id="KZ805502">
    <property type="protein sequence ID" value="PVH95264.1"/>
    <property type="molecule type" value="Genomic_DNA"/>
</dbReference>
<dbReference type="AlphaFoldDB" id="A0A2V1DDS8"/>
<gene>
    <name evidence="2" type="ORF">DM02DRAFT_633002</name>
</gene>
<proteinExistence type="predicted"/>
<feature type="region of interest" description="Disordered" evidence="1">
    <location>
        <begin position="194"/>
        <end position="216"/>
    </location>
</feature>
<organism evidence="2 3">
    <name type="scientific">Periconia macrospinosa</name>
    <dbReference type="NCBI Taxonomy" id="97972"/>
    <lineage>
        <taxon>Eukaryota</taxon>
        <taxon>Fungi</taxon>
        <taxon>Dikarya</taxon>
        <taxon>Ascomycota</taxon>
        <taxon>Pezizomycotina</taxon>
        <taxon>Dothideomycetes</taxon>
        <taxon>Pleosporomycetidae</taxon>
        <taxon>Pleosporales</taxon>
        <taxon>Massarineae</taxon>
        <taxon>Periconiaceae</taxon>
        <taxon>Periconia</taxon>
    </lineage>
</organism>
<protein>
    <submittedName>
        <fullName evidence="2">Uncharacterized protein</fullName>
    </submittedName>
</protein>